<reference evidence="3" key="1">
    <citation type="submission" date="2022-08" db="EMBL/GenBank/DDBJ databases">
        <authorList>
            <person name="Gutierrez-Valencia J."/>
        </authorList>
    </citation>
    <scope>NUCLEOTIDE SEQUENCE</scope>
</reference>
<organism evidence="3 4">
    <name type="scientific">Linum tenue</name>
    <dbReference type="NCBI Taxonomy" id="586396"/>
    <lineage>
        <taxon>Eukaryota</taxon>
        <taxon>Viridiplantae</taxon>
        <taxon>Streptophyta</taxon>
        <taxon>Embryophyta</taxon>
        <taxon>Tracheophyta</taxon>
        <taxon>Spermatophyta</taxon>
        <taxon>Magnoliopsida</taxon>
        <taxon>eudicotyledons</taxon>
        <taxon>Gunneridae</taxon>
        <taxon>Pentapetalae</taxon>
        <taxon>rosids</taxon>
        <taxon>fabids</taxon>
        <taxon>Malpighiales</taxon>
        <taxon>Linaceae</taxon>
        <taxon>Linum</taxon>
    </lineage>
</organism>
<dbReference type="Proteomes" id="UP001154282">
    <property type="component" value="Unassembled WGS sequence"/>
</dbReference>
<dbReference type="GO" id="GO:0004672">
    <property type="term" value="F:protein kinase activity"/>
    <property type="evidence" value="ECO:0007669"/>
    <property type="project" value="InterPro"/>
</dbReference>
<proteinExistence type="predicted"/>
<dbReference type="SUPFAM" id="SSF56112">
    <property type="entry name" value="Protein kinase-like (PK-like)"/>
    <property type="match status" value="1"/>
</dbReference>
<feature type="domain" description="Protein kinase" evidence="2">
    <location>
        <begin position="1"/>
        <end position="100"/>
    </location>
</feature>
<dbReference type="PANTHER" id="PTHR48008:SF6">
    <property type="entry name" value="LEUCINE-RICH REPEAT RECEPTOR-LIKE PROTEIN KINASE IMK3-RELATED"/>
    <property type="match status" value="1"/>
</dbReference>
<dbReference type="GO" id="GO:0005524">
    <property type="term" value="F:ATP binding"/>
    <property type="evidence" value="ECO:0007669"/>
    <property type="project" value="InterPro"/>
</dbReference>
<dbReference type="AlphaFoldDB" id="A0AAV0HYM2"/>
<dbReference type="PROSITE" id="PS50011">
    <property type="entry name" value="PROTEIN_KINASE_DOM"/>
    <property type="match status" value="1"/>
</dbReference>
<accession>A0AAV0HYM2</accession>
<dbReference type="InterPro" id="IPR000719">
    <property type="entry name" value="Prot_kinase_dom"/>
</dbReference>
<evidence type="ECO:0000256" key="1">
    <source>
        <dbReference type="SAM" id="MobiDB-lite"/>
    </source>
</evidence>
<dbReference type="Gene3D" id="1.10.510.10">
    <property type="entry name" value="Transferase(Phosphotransferase) domain 1"/>
    <property type="match status" value="1"/>
</dbReference>
<feature type="compositionally biased region" description="Polar residues" evidence="1">
    <location>
        <begin position="133"/>
        <end position="143"/>
    </location>
</feature>
<protein>
    <recommendedName>
        <fullName evidence="2">Protein kinase domain-containing protein</fullName>
    </recommendedName>
</protein>
<feature type="compositionally biased region" description="Basic and acidic residues" evidence="1">
    <location>
        <begin position="120"/>
        <end position="131"/>
    </location>
</feature>
<dbReference type="InterPro" id="IPR001245">
    <property type="entry name" value="Ser-Thr/Tyr_kinase_cat_dom"/>
</dbReference>
<dbReference type="InterPro" id="IPR011009">
    <property type="entry name" value="Kinase-like_dom_sf"/>
</dbReference>
<dbReference type="EMBL" id="CAMGYJ010000003">
    <property type="protein sequence ID" value="CAI0390093.1"/>
    <property type="molecule type" value="Genomic_DNA"/>
</dbReference>
<name>A0AAV0HYM2_9ROSI</name>
<feature type="region of interest" description="Disordered" evidence="1">
    <location>
        <begin position="104"/>
        <end position="143"/>
    </location>
</feature>
<keyword evidence="4" id="KW-1185">Reference proteome</keyword>
<comment type="caution">
    <text evidence="3">The sequence shown here is derived from an EMBL/GenBank/DDBJ whole genome shotgun (WGS) entry which is preliminary data.</text>
</comment>
<sequence>MGYRAPEVIETRKPSHKSDVYSFDVLLLEALTGKAPMRGPLRGGVYDEVVDLPRWVRSVVREEWTTEVFDAELIALASAAKALEMRPAMDEVVRLIEKIVRPNGAAVERKSESENTNGDDNNRRSSSEVETKPPSNVSTPSIE</sequence>
<evidence type="ECO:0000313" key="4">
    <source>
        <dbReference type="Proteomes" id="UP001154282"/>
    </source>
</evidence>
<dbReference type="InterPro" id="IPR052451">
    <property type="entry name" value="Ser/Thr_kinase-like"/>
</dbReference>
<evidence type="ECO:0000313" key="3">
    <source>
        <dbReference type="EMBL" id="CAI0390093.1"/>
    </source>
</evidence>
<gene>
    <name evidence="3" type="ORF">LITE_LOCUS6594</name>
</gene>
<evidence type="ECO:0000259" key="2">
    <source>
        <dbReference type="PROSITE" id="PS50011"/>
    </source>
</evidence>
<dbReference type="PANTHER" id="PTHR48008">
    <property type="entry name" value="LEUCINE-RICH REPEAT RECEPTOR-LIKE PROTEIN KINASE IMK3-RELATED"/>
    <property type="match status" value="1"/>
</dbReference>
<dbReference type="Pfam" id="PF07714">
    <property type="entry name" value="PK_Tyr_Ser-Thr"/>
    <property type="match status" value="1"/>
</dbReference>